<evidence type="ECO:0000313" key="3">
    <source>
        <dbReference type="Proteomes" id="UP001144352"/>
    </source>
</evidence>
<dbReference type="EMBL" id="BSDS01000001">
    <property type="protein sequence ID" value="GLI37869.1"/>
    <property type="molecule type" value="Genomic_DNA"/>
</dbReference>
<evidence type="ECO:0000313" key="2">
    <source>
        <dbReference type="EMBL" id="GLI37869.1"/>
    </source>
</evidence>
<keyword evidence="1" id="KW-1133">Transmembrane helix</keyword>
<evidence type="ECO:0000256" key="1">
    <source>
        <dbReference type="SAM" id="Phobius"/>
    </source>
</evidence>
<keyword evidence="1" id="KW-0812">Transmembrane</keyword>
<proteinExistence type="predicted"/>
<accession>A0A9W6FZW5</accession>
<gene>
    <name evidence="2" type="primary">gspN</name>
    <name evidence="2" type="ORF">GHYDROH2_13700</name>
</gene>
<keyword evidence="1" id="KW-0472">Membrane</keyword>
<reference evidence="2" key="1">
    <citation type="submission" date="2022-12" db="EMBL/GenBank/DDBJ databases">
        <title>Reference genome sequencing for broad-spectrum identification of bacterial and archaeal isolates by mass spectrometry.</title>
        <authorList>
            <person name="Sekiguchi Y."/>
            <person name="Tourlousse D.M."/>
        </authorList>
    </citation>
    <scope>NUCLEOTIDE SEQUENCE</scope>
    <source>
        <strain evidence="2">H2</strain>
    </source>
</reference>
<dbReference type="InterPro" id="IPR030925">
    <property type="entry name" value="T2SS_GspN_Lepto"/>
</dbReference>
<organism evidence="2 3">
    <name type="scientific">Geobacter hydrogenophilus</name>
    <dbReference type="NCBI Taxonomy" id="40983"/>
    <lineage>
        <taxon>Bacteria</taxon>
        <taxon>Pseudomonadati</taxon>
        <taxon>Thermodesulfobacteriota</taxon>
        <taxon>Desulfuromonadia</taxon>
        <taxon>Geobacterales</taxon>
        <taxon>Geobacteraceae</taxon>
        <taxon>Geobacter</taxon>
    </lineage>
</organism>
<dbReference type="Proteomes" id="UP001144352">
    <property type="component" value="Unassembled WGS sequence"/>
</dbReference>
<dbReference type="RefSeq" id="WP_214185640.1">
    <property type="nucleotide sequence ID" value="NZ_BSDS01000001.1"/>
</dbReference>
<protein>
    <submittedName>
        <fullName evidence="2">Type II secretion system protein GspN</fullName>
    </submittedName>
</protein>
<dbReference type="NCBIfam" id="TIGR04411">
    <property type="entry name" value="T2SS_GspN_Lepto"/>
    <property type="match status" value="1"/>
</dbReference>
<sequence length="280" mass="29600">MTLNRPLRWGAAIVAGILMTVAFTVILIPSRELEGIASRLLAREGYTFHAARFGKAFPLGISAKGVTIATDEGPVLRFDRVTARLALLPLLTGKAVVTMDAAVGPGHVSGSYLPRNGGKGTLEARNVRLEDIPFFKTVAGAEVKGLLAVDASVTGSGPRTAGQLRLEVKGADIRGVAIGGTPLPDAAYDTVRGMVRMASGRATLDSFTLQGADLYIRLKGDIPLATPLGASPLNLTLELMPQPAFLDRQKLVFVLLSKYLVTPGHYQLPVRGALAKPLLQ</sequence>
<name>A0A9W6FZW5_9BACT</name>
<keyword evidence="3" id="KW-1185">Reference proteome</keyword>
<feature type="transmembrane region" description="Helical" evidence="1">
    <location>
        <begin position="6"/>
        <end position="29"/>
    </location>
</feature>
<dbReference type="AlphaFoldDB" id="A0A9W6FZW5"/>
<comment type="caution">
    <text evidence="2">The sequence shown here is derived from an EMBL/GenBank/DDBJ whole genome shotgun (WGS) entry which is preliminary data.</text>
</comment>